<dbReference type="PANTHER" id="PTHR23131:SF0">
    <property type="entry name" value="ENDORIBONUCLEASE LACTB2"/>
    <property type="match status" value="1"/>
</dbReference>
<gene>
    <name evidence="2" type="ORF">AKJ09_03595</name>
</gene>
<dbReference type="AlphaFoldDB" id="A0A0K1PU88"/>
<accession>A0A0K1PU88</accession>
<name>A0A0K1PU88_9BACT</name>
<dbReference type="EMBL" id="CP012333">
    <property type="protein sequence ID" value="AKU96931.1"/>
    <property type="molecule type" value="Genomic_DNA"/>
</dbReference>
<dbReference type="InterPro" id="IPR001279">
    <property type="entry name" value="Metallo-B-lactamas"/>
</dbReference>
<dbReference type="InterPro" id="IPR050662">
    <property type="entry name" value="Sec-metab_biosynth-thioest"/>
</dbReference>
<evidence type="ECO:0000313" key="2">
    <source>
        <dbReference type="EMBL" id="AKU96931.1"/>
    </source>
</evidence>
<dbReference type="RefSeq" id="WP_146648152.1">
    <property type="nucleotide sequence ID" value="NZ_CP012333.1"/>
</dbReference>
<protein>
    <submittedName>
        <fullName evidence="2">Metallo-beta-lactamase family protein</fullName>
    </submittedName>
</protein>
<evidence type="ECO:0000313" key="3">
    <source>
        <dbReference type="Proteomes" id="UP000064967"/>
    </source>
</evidence>
<dbReference type="SUPFAM" id="SSF56281">
    <property type="entry name" value="Metallo-hydrolase/oxidoreductase"/>
    <property type="match status" value="1"/>
</dbReference>
<dbReference type="KEGG" id="llu:AKJ09_03595"/>
<dbReference type="SMART" id="SM00849">
    <property type="entry name" value="Lactamase_B"/>
    <property type="match status" value="1"/>
</dbReference>
<dbReference type="PANTHER" id="PTHR23131">
    <property type="entry name" value="ENDORIBONUCLEASE LACTB2"/>
    <property type="match status" value="1"/>
</dbReference>
<reference evidence="2 3" key="1">
    <citation type="submission" date="2015-08" db="EMBL/GenBank/DDBJ databases">
        <authorList>
            <person name="Babu N.S."/>
            <person name="Beckwith C.J."/>
            <person name="Beseler K.G."/>
            <person name="Brison A."/>
            <person name="Carone J.V."/>
            <person name="Caskin T.P."/>
            <person name="Diamond M."/>
            <person name="Durham M.E."/>
            <person name="Foxe J.M."/>
            <person name="Go M."/>
            <person name="Henderson B.A."/>
            <person name="Jones I.B."/>
            <person name="McGettigan J.A."/>
            <person name="Micheletti S.J."/>
            <person name="Nasrallah M.E."/>
            <person name="Ortiz D."/>
            <person name="Piller C.R."/>
            <person name="Privatt S.R."/>
            <person name="Schneider S.L."/>
            <person name="Sharp S."/>
            <person name="Smith T.C."/>
            <person name="Stanton J.D."/>
            <person name="Ullery H.E."/>
            <person name="Wilson R.J."/>
            <person name="Serrano M.G."/>
            <person name="Buck G."/>
            <person name="Lee V."/>
            <person name="Wang Y."/>
            <person name="Carvalho R."/>
            <person name="Voegtly L."/>
            <person name="Shi R."/>
            <person name="Duckworth R."/>
            <person name="Johnson A."/>
            <person name="Loviza R."/>
            <person name="Walstead R."/>
            <person name="Shah Z."/>
            <person name="Kiflezghi M."/>
            <person name="Wade K."/>
            <person name="Ball S.L."/>
            <person name="Bradley K.W."/>
            <person name="Asai D.J."/>
            <person name="Bowman C.A."/>
            <person name="Russell D.A."/>
            <person name="Pope W.H."/>
            <person name="Jacobs-Sera D."/>
            <person name="Hendrix R.W."/>
            <person name="Hatfull G.F."/>
        </authorList>
    </citation>
    <scope>NUCLEOTIDE SEQUENCE [LARGE SCALE GENOMIC DNA]</scope>
    <source>
        <strain evidence="2 3">DSM 27648</strain>
    </source>
</reference>
<dbReference type="OrthoDB" id="9784009at2"/>
<dbReference type="STRING" id="1391654.AKJ09_03595"/>
<proteinExistence type="predicted"/>
<dbReference type="Pfam" id="PF17778">
    <property type="entry name" value="WHD_BLACT"/>
    <property type="match status" value="1"/>
</dbReference>
<dbReference type="Gene3D" id="1.10.10.10">
    <property type="entry name" value="Winged helix-like DNA-binding domain superfamily/Winged helix DNA-binding domain"/>
    <property type="match status" value="1"/>
</dbReference>
<dbReference type="Gene3D" id="3.60.15.10">
    <property type="entry name" value="Ribonuclease Z/Hydroxyacylglutathione hydrolase-like"/>
    <property type="match status" value="1"/>
</dbReference>
<keyword evidence="3" id="KW-1185">Reference proteome</keyword>
<dbReference type="Proteomes" id="UP000064967">
    <property type="component" value="Chromosome"/>
</dbReference>
<dbReference type="InterPro" id="IPR036866">
    <property type="entry name" value="RibonucZ/Hydroxyglut_hydro"/>
</dbReference>
<dbReference type="InterPro" id="IPR041516">
    <property type="entry name" value="LACTB2_WH"/>
</dbReference>
<evidence type="ECO:0000259" key="1">
    <source>
        <dbReference type="SMART" id="SM00849"/>
    </source>
</evidence>
<dbReference type="InterPro" id="IPR036388">
    <property type="entry name" value="WH-like_DNA-bd_sf"/>
</dbReference>
<organism evidence="2 3">
    <name type="scientific">Labilithrix luteola</name>
    <dbReference type="NCBI Taxonomy" id="1391654"/>
    <lineage>
        <taxon>Bacteria</taxon>
        <taxon>Pseudomonadati</taxon>
        <taxon>Myxococcota</taxon>
        <taxon>Polyangia</taxon>
        <taxon>Polyangiales</taxon>
        <taxon>Labilitrichaceae</taxon>
        <taxon>Labilithrix</taxon>
    </lineage>
</organism>
<feature type="domain" description="Metallo-beta-lactamase" evidence="1">
    <location>
        <begin position="25"/>
        <end position="197"/>
    </location>
</feature>
<dbReference type="Pfam" id="PF00753">
    <property type="entry name" value="Lactamase_B"/>
    <property type="match status" value="1"/>
</dbReference>
<sequence>MRPRELSATLSLFPAKTPTLPPATHTNSYALGGRDVLLVEPATPYESEQRAFIEWARSLVSHGRKLVGIVPTHHHRDHVGGLATFSRELGVPVWAHEETAARLEPEARTCVTRFLAEGDTILLDGLRPETWRVLFTPGHAPGHVCLFEEHTRTAIVGDMVASVGTILIAPDEGDMERYLVELERLAQLNAFVALPAHGEPIDEPTQLFRKYIDHRLMREAKVLESVRKVGPNGADAASLVPVAYDDTPPHLWPLAKLSLEAHLAKLVREGRVIAAHRATDAAEFFRVV</sequence>